<protein>
    <recommendedName>
        <fullName evidence="2">RNase H type-1 domain-containing protein</fullName>
    </recommendedName>
</protein>
<evidence type="ECO:0000256" key="1">
    <source>
        <dbReference type="SAM" id="Phobius"/>
    </source>
</evidence>
<comment type="caution">
    <text evidence="3">The sequence shown here is derived from an EMBL/GenBank/DDBJ whole genome shotgun (WGS) entry which is preliminary data.</text>
</comment>
<dbReference type="InterPro" id="IPR036397">
    <property type="entry name" value="RNaseH_sf"/>
</dbReference>
<evidence type="ECO:0000313" key="4">
    <source>
        <dbReference type="Proteomes" id="UP001187192"/>
    </source>
</evidence>
<proteinExistence type="predicted"/>
<feature type="domain" description="RNase H type-1" evidence="2">
    <location>
        <begin position="146"/>
        <end position="220"/>
    </location>
</feature>
<dbReference type="InterPro" id="IPR044730">
    <property type="entry name" value="RNase_H-like_dom_plant"/>
</dbReference>
<dbReference type="SUPFAM" id="SSF53098">
    <property type="entry name" value="Ribonuclease H-like"/>
    <property type="match status" value="1"/>
</dbReference>
<keyword evidence="4" id="KW-1185">Reference proteome</keyword>
<dbReference type="InterPro" id="IPR002156">
    <property type="entry name" value="RNaseH_domain"/>
</dbReference>
<evidence type="ECO:0000313" key="3">
    <source>
        <dbReference type="EMBL" id="GMN70583.1"/>
    </source>
</evidence>
<dbReference type="EMBL" id="BTGU01001188">
    <property type="protein sequence ID" value="GMN70583.1"/>
    <property type="molecule type" value="Genomic_DNA"/>
</dbReference>
<accession>A0AA88EA99</accession>
<dbReference type="InterPro" id="IPR052929">
    <property type="entry name" value="RNase_H-like_EbsB-rel"/>
</dbReference>
<keyword evidence="1" id="KW-0812">Transmembrane</keyword>
<dbReference type="GO" id="GO:0003676">
    <property type="term" value="F:nucleic acid binding"/>
    <property type="evidence" value="ECO:0007669"/>
    <property type="project" value="InterPro"/>
</dbReference>
<feature type="transmembrane region" description="Helical" evidence="1">
    <location>
        <begin position="236"/>
        <end position="257"/>
    </location>
</feature>
<dbReference type="Proteomes" id="UP001187192">
    <property type="component" value="Unassembled WGS sequence"/>
</dbReference>
<dbReference type="PANTHER" id="PTHR47074">
    <property type="entry name" value="BNAC02G40300D PROTEIN"/>
    <property type="match status" value="1"/>
</dbReference>
<dbReference type="Gene3D" id="3.30.420.10">
    <property type="entry name" value="Ribonuclease H-like superfamily/Ribonuclease H"/>
    <property type="match status" value="1"/>
</dbReference>
<keyword evidence="1" id="KW-0472">Membrane</keyword>
<keyword evidence="1" id="KW-1133">Transmembrane helix</keyword>
<name>A0AA88EA99_FICCA</name>
<evidence type="ECO:0000259" key="2">
    <source>
        <dbReference type="Pfam" id="PF13456"/>
    </source>
</evidence>
<dbReference type="AlphaFoldDB" id="A0AA88EA99"/>
<dbReference type="PANTHER" id="PTHR47074:SF48">
    <property type="entry name" value="POLYNUCLEOTIDYL TRANSFERASE, RIBONUCLEASE H-LIKE SUPERFAMILY PROTEIN"/>
    <property type="match status" value="1"/>
</dbReference>
<gene>
    <name evidence="3" type="ORF">TIFTF001_039623</name>
</gene>
<dbReference type="InterPro" id="IPR012337">
    <property type="entry name" value="RNaseH-like_sf"/>
</dbReference>
<organism evidence="3 4">
    <name type="scientific">Ficus carica</name>
    <name type="common">Common fig</name>
    <dbReference type="NCBI Taxonomy" id="3494"/>
    <lineage>
        <taxon>Eukaryota</taxon>
        <taxon>Viridiplantae</taxon>
        <taxon>Streptophyta</taxon>
        <taxon>Embryophyta</taxon>
        <taxon>Tracheophyta</taxon>
        <taxon>Spermatophyta</taxon>
        <taxon>Magnoliopsida</taxon>
        <taxon>eudicotyledons</taxon>
        <taxon>Gunneridae</taxon>
        <taxon>Pentapetalae</taxon>
        <taxon>rosids</taxon>
        <taxon>fabids</taxon>
        <taxon>Rosales</taxon>
        <taxon>Moraceae</taxon>
        <taxon>Ficeae</taxon>
        <taxon>Ficus</taxon>
    </lineage>
</organism>
<sequence>MLDGSRVWDKGKIENTLWSVDHEIISGIPLGNGVGGDKWAWHFDSKGLYKVIENRRAIPFADFLKIVQSDVPMEDFALVCWLAWKLWCERNKVVHGGDGGDPQAILDLSIACYGEWQVLNRAPTQSQVVGSDVWLPPQPGYLKLNIDASVFPGSDHIGIGAAILDEKGSILGAVAKSVEGSFSPFLAECLALREGLSFAKEIECVNLEVETDAINVVSAVVDFLWKVQFWRMLNSCLPSCGVLVSIIFVRVLILLPIF</sequence>
<dbReference type="CDD" id="cd06222">
    <property type="entry name" value="RNase_H_like"/>
    <property type="match status" value="1"/>
</dbReference>
<dbReference type="Pfam" id="PF13456">
    <property type="entry name" value="RVT_3"/>
    <property type="match status" value="1"/>
</dbReference>
<reference evidence="3" key="1">
    <citation type="submission" date="2023-07" db="EMBL/GenBank/DDBJ databases">
        <title>draft genome sequence of fig (Ficus carica).</title>
        <authorList>
            <person name="Takahashi T."/>
            <person name="Nishimura K."/>
        </authorList>
    </citation>
    <scope>NUCLEOTIDE SEQUENCE</scope>
</reference>
<dbReference type="GO" id="GO:0004523">
    <property type="term" value="F:RNA-DNA hybrid ribonuclease activity"/>
    <property type="evidence" value="ECO:0007669"/>
    <property type="project" value="InterPro"/>
</dbReference>